<feature type="region of interest" description="Disordered" evidence="1">
    <location>
        <begin position="56"/>
        <end position="165"/>
    </location>
</feature>
<reference evidence="2" key="2">
    <citation type="submission" date="2014-07" db="EMBL/GenBank/DDBJ databases">
        <authorList>
            <person name="Hull J."/>
        </authorList>
    </citation>
    <scope>NUCLEOTIDE SEQUENCE</scope>
</reference>
<feature type="compositionally biased region" description="Basic and acidic residues" evidence="1">
    <location>
        <begin position="139"/>
        <end position="165"/>
    </location>
</feature>
<name>A0A0A9WTA2_LYGHE</name>
<dbReference type="EMBL" id="GBHO01032570">
    <property type="protein sequence ID" value="JAG11034.1"/>
    <property type="molecule type" value="Transcribed_RNA"/>
</dbReference>
<reference evidence="2" key="1">
    <citation type="journal article" date="2014" name="PLoS ONE">
        <title>Transcriptome-Based Identification of ABC Transporters in the Western Tarnished Plant Bug Lygus hesperus.</title>
        <authorList>
            <person name="Hull J.J."/>
            <person name="Chaney K."/>
            <person name="Geib S.M."/>
            <person name="Fabrick J.A."/>
            <person name="Brent C.S."/>
            <person name="Walsh D."/>
            <person name="Lavine L.C."/>
        </authorList>
    </citation>
    <scope>NUCLEOTIDE SEQUENCE</scope>
</reference>
<sequence length="202" mass="22616">MSGKSSQEGFHLEVDDFYHEPQTILVPRNVIEHRELKMDIVPDDQGVPKVIIYLGNKDPSEVQVSEEPDSTIILYDGKEDFDRTSSGSEEEEEEEKGPILAEKSKISFPEPEEASEEYAEPEDNIVARDSMEVVPSGVERVDLKSDTELSDDKADESSDKISDPRILRNIENSVFLEPIPASGSHDDIFEDVIPTEPSIPEV</sequence>
<accession>A0A0A9WTA2</accession>
<feature type="compositionally biased region" description="Acidic residues" evidence="1">
    <location>
        <begin position="110"/>
        <end position="123"/>
    </location>
</feature>
<protein>
    <submittedName>
        <fullName evidence="2">Uncharacterized protein</fullName>
    </submittedName>
</protein>
<dbReference type="AlphaFoldDB" id="A0A0A9WTA2"/>
<proteinExistence type="predicted"/>
<evidence type="ECO:0000313" key="2">
    <source>
        <dbReference type="EMBL" id="JAG11034.1"/>
    </source>
</evidence>
<gene>
    <name evidence="2" type="ORF">CM83_6679</name>
</gene>
<feature type="region of interest" description="Disordered" evidence="1">
    <location>
        <begin position="178"/>
        <end position="202"/>
    </location>
</feature>
<feature type="non-terminal residue" evidence="2">
    <location>
        <position position="202"/>
    </location>
</feature>
<evidence type="ECO:0000256" key="1">
    <source>
        <dbReference type="SAM" id="MobiDB-lite"/>
    </source>
</evidence>
<organism evidence="2">
    <name type="scientific">Lygus hesperus</name>
    <name type="common">Western plant bug</name>
    <dbReference type="NCBI Taxonomy" id="30085"/>
    <lineage>
        <taxon>Eukaryota</taxon>
        <taxon>Metazoa</taxon>
        <taxon>Ecdysozoa</taxon>
        <taxon>Arthropoda</taxon>
        <taxon>Hexapoda</taxon>
        <taxon>Insecta</taxon>
        <taxon>Pterygota</taxon>
        <taxon>Neoptera</taxon>
        <taxon>Paraneoptera</taxon>
        <taxon>Hemiptera</taxon>
        <taxon>Heteroptera</taxon>
        <taxon>Panheteroptera</taxon>
        <taxon>Cimicomorpha</taxon>
        <taxon>Miridae</taxon>
        <taxon>Mirini</taxon>
        <taxon>Lygus</taxon>
    </lineage>
</organism>